<evidence type="ECO:0000313" key="2">
    <source>
        <dbReference type="Proteomes" id="UP000053562"/>
    </source>
</evidence>
<accession>A0A0J9S5B0</accession>
<name>A0A0J9S5B0_PLAVI</name>
<evidence type="ECO:0000313" key="1">
    <source>
        <dbReference type="EMBL" id="KMZ77217.1"/>
    </source>
</evidence>
<organism evidence="1 2">
    <name type="scientific">Plasmodium vivax India VII</name>
    <dbReference type="NCBI Taxonomy" id="1077284"/>
    <lineage>
        <taxon>Eukaryota</taxon>
        <taxon>Sar</taxon>
        <taxon>Alveolata</taxon>
        <taxon>Apicomplexa</taxon>
        <taxon>Aconoidasida</taxon>
        <taxon>Haemosporida</taxon>
        <taxon>Plasmodiidae</taxon>
        <taxon>Plasmodium</taxon>
        <taxon>Plasmodium (Plasmodium)</taxon>
    </lineage>
</organism>
<gene>
    <name evidence="1" type="ORF">PVIIG_05596</name>
</gene>
<dbReference type="AlphaFoldDB" id="A0A0J9S5B0"/>
<reference evidence="1 2" key="1">
    <citation type="submission" date="2011-08" db="EMBL/GenBank/DDBJ databases">
        <title>The Genome Sequence of Plasmodium vivax India VII.</title>
        <authorList>
            <consortium name="The Broad Institute Genome Sequencing Platform"/>
            <consortium name="The Broad Institute Genome Sequencing Center for Infectious Disease"/>
            <person name="Neafsey D."/>
            <person name="Carlton J."/>
            <person name="Barnwell J."/>
            <person name="Collins W."/>
            <person name="Escalante A."/>
            <person name="Mullikin J."/>
            <person name="Saul A."/>
            <person name="Guigo R."/>
            <person name="Camara F."/>
            <person name="Young S.K."/>
            <person name="Zeng Q."/>
            <person name="Gargeya S."/>
            <person name="Fitzgerald M."/>
            <person name="Haas B."/>
            <person name="Abouelleil A."/>
            <person name="Alvarado L."/>
            <person name="Arachchi H.M."/>
            <person name="Berlin A."/>
            <person name="Brown A."/>
            <person name="Chapman S.B."/>
            <person name="Chen Z."/>
            <person name="Dunbar C."/>
            <person name="Freedman E."/>
            <person name="Gearin G."/>
            <person name="Gellesch M."/>
            <person name="Goldberg J."/>
            <person name="Griggs A."/>
            <person name="Gujja S."/>
            <person name="Heiman D."/>
            <person name="Howarth C."/>
            <person name="Larson L."/>
            <person name="Lui A."/>
            <person name="MacDonald P.J.P."/>
            <person name="Montmayeur A."/>
            <person name="Murphy C."/>
            <person name="Neiman D."/>
            <person name="Pearson M."/>
            <person name="Priest M."/>
            <person name="Roberts A."/>
            <person name="Saif S."/>
            <person name="Shea T."/>
            <person name="Shenoy N."/>
            <person name="Sisk P."/>
            <person name="Stolte C."/>
            <person name="Sykes S."/>
            <person name="Wortman J."/>
            <person name="Nusbaum C."/>
            <person name="Birren B."/>
        </authorList>
    </citation>
    <scope>NUCLEOTIDE SEQUENCE [LARGE SCALE GENOMIC DNA]</scope>
    <source>
        <strain evidence="1 2">India VII</strain>
    </source>
</reference>
<sequence>MEEILTIDDVEGLQSKILYYNKFNKANDLYCSDDLTYASIKNNIKQYVKNEKISEELANGICYFNAEDEGDFCNTLCDYFYYWIGDKIYNLSNSEVDFTTTINTIYTELSRNAKPYKCKCSSKHKTKKNFKKIKIAYEYYNDYGMLEEHLKNNNNKLCDAYYNNYLNNAVETYNSVFNDCNNDNEPDYCIQLKEFIPIFSRYARIYRKNFLTYSHICARRYRKHFRTYRQIYV</sequence>
<dbReference type="InterPro" id="IPR008780">
    <property type="entry name" value="Plasmodium_Vir"/>
</dbReference>
<dbReference type="EMBL" id="KQ234456">
    <property type="protein sequence ID" value="KMZ77217.1"/>
    <property type="molecule type" value="Genomic_DNA"/>
</dbReference>
<protein>
    <submittedName>
        <fullName evidence="1">Uncharacterized protein</fullName>
    </submittedName>
</protein>
<proteinExistence type="predicted"/>
<dbReference type="Pfam" id="PF05795">
    <property type="entry name" value="Plasmodium_Vir"/>
    <property type="match status" value="1"/>
</dbReference>
<dbReference type="Proteomes" id="UP000053562">
    <property type="component" value="Unassembled WGS sequence"/>
</dbReference>